<keyword evidence="1" id="KW-1133">Transmembrane helix</keyword>
<reference evidence="2" key="1">
    <citation type="journal article" date="1990" name="J. Biol. Chem.">
        <title>Molecular biology of carbon-phosphorus bond cleavage. Cloning and sequencing of the phn (psiD) genes involved in alkylphosphonate uptake and C-P lyase activity in Escherichia coli B.</title>
        <authorList>
            <person name="Chen C.M."/>
            <person name="Ye Q.Z."/>
            <person name="Zhu Z.M."/>
            <person name="Wanner B.L."/>
            <person name="Walsh C.T."/>
        </authorList>
    </citation>
    <scope>NUCLEOTIDE SEQUENCE</scope>
</reference>
<dbReference type="PIR" id="A35720">
    <property type="entry name" value="A35720"/>
</dbReference>
<evidence type="ECO:0000313" key="2">
    <source>
        <dbReference type="EMBL" id="AAA24342.1"/>
    </source>
</evidence>
<proteinExistence type="predicted"/>
<evidence type="ECO:0000256" key="1">
    <source>
        <dbReference type="SAM" id="Phobius"/>
    </source>
</evidence>
<feature type="transmembrane region" description="Helical" evidence="1">
    <location>
        <begin position="98"/>
        <end position="124"/>
    </location>
</feature>
<name>Q47480_ECOLX</name>
<dbReference type="EMBL" id="J05260">
    <property type="protein sequence ID" value="AAA24342.1"/>
    <property type="molecule type" value="Genomic_DNA"/>
</dbReference>
<protein>
    <submittedName>
        <fullName evidence="2">ORF146</fullName>
    </submittedName>
</protein>
<keyword evidence="1" id="KW-0812">Transmembrane</keyword>
<accession>Q47480</accession>
<sequence length="146" mass="16141">MDDVLPLGNPQCVSDVAGRGAQYRKQFFAGGMAALIQQILAKTRLGVERVIERAHQHQHADALTALYPAFFHQLVDGAAQGVAIHLKARCQLLLGGKIVAAAVVLTKLLLKFCGYLLIACWVAGRMCRQVHRYQCLAYQIKCLRNR</sequence>
<dbReference type="AlphaFoldDB" id="Q47480"/>
<organism evidence="2">
    <name type="scientific">Escherichia coli</name>
    <dbReference type="NCBI Taxonomy" id="562"/>
    <lineage>
        <taxon>Bacteria</taxon>
        <taxon>Pseudomonadati</taxon>
        <taxon>Pseudomonadota</taxon>
        <taxon>Gammaproteobacteria</taxon>
        <taxon>Enterobacterales</taxon>
        <taxon>Enterobacteriaceae</taxon>
        <taxon>Escherichia</taxon>
    </lineage>
</organism>
<keyword evidence="1" id="KW-0472">Membrane</keyword>